<accession>A0AAU6WPT6</accession>
<dbReference type="AlphaFoldDB" id="A0AAU6WPT6"/>
<dbReference type="FunFam" id="1.10.275.10:FF:000005">
    <property type="entry name" value="Histidine ammonia-lyase"/>
    <property type="match status" value="1"/>
</dbReference>
<sequence length="506" mass="56756">MKINNFLKLSDFTKVIIENEKIELDETLLARVDESFQFLKEFSRNKVIYGVNTGFGPMAQFKISDEDTHQLQYNLIRSHSSGIGNPLPADEVKACMLARLNTLSLGKSGVHQSVVNLIKELINRDVIPLIFEHGGVGASGDLVQLAHLALVLIGEGEVFYNGERKPTKEVFAAEGLEPIQVEIREGLALMNGTSVMSGIGAVNAHKANQLTDISLRLSCAINEIVQAYDDHLSEVLNGTKLHEGQQKIAAKMRAHLSDSKLIRKRADHLYTHFEEQEKVFKEKVQEYYSLRCVPQILGPVLDTLEYTEKVLENEINSANDNPIINVEDQHVYHGGNFHGDYISLEMDKLKIVVTKLTMLAERQLNYLLNSKINEILPPFVNLGKLGFNFGMQGVQFTATSTTAESQMLSNPMYVHSIPNNNDNQDIVSMGTNAAVICRKVIDNAFEVLTIEAITIVQAIEYLGFQDKVSSATKKLYDEIRRIIPAFSNDMVMYPYLEEVKNYLKCM</sequence>
<dbReference type="InterPro" id="IPR024083">
    <property type="entry name" value="Fumarase/histidase_N"/>
</dbReference>
<proteinExistence type="predicted"/>
<dbReference type="Pfam" id="PF00221">
    <property type="entry name" value="Lyase_aromatic"/>
    <property type="match status" value="1"/>
</dbReference>
<evidence type="ECO:0000256" key="1">
    <source>
        <dbReference type="ARBA" id="ARBA00023239"/>
    </source>
</evidence>
<protein>
    <submittedName>
        <fullName evidence="2">Aromatic amino acid ammonia-lyase</fullName>
    </submittedName>
</protein>
<dbReference type="PANTHER" id="PTHR10362">
    <property type="entry name" value="HISTIDINE AMMONIA-LYASE"/>
    <property type="match status" value="1"/>
</dbReference>
<dbReference type="CDD" id="cd00332">
    <property type="entry name" value="PAL-HAL"/>
    <property type="match status" value="1"/>
</dbReference>
<dbReference type="SUPFAM" id="SSF48557">
    <property type="entry name" value="L-aspartase-like"/>
    <property type="match status" value="1"/>
</dbReference>
<gene>
    <name evidence="2" type="ORF">AAFP95_00830</name>
</gene>
<keyword evidence="3" id="KW-1185">Reference proteome</keyword>
<keyword evidence="1" id="KW-0456">Lyase</keyword>
<dbReference type="InterPro" id="IPR008948">
    <property type="entry name" value="L-Aspartase-like"/>
</dbReference>
<reference evidence="2 3" key="1">
    <citation type="submission" date="2024-04" db="EMBL/GenBank/DDBJ databases">
        <title>Genome sequencing and assembly of rice foliar adapted Chryseobacterium endophyticum OsEnb-ALM-A6.</title>
        <authorList>
            <person name="Kumar S."/>
            <person name="Javed M."/>
            <person name="Chouhan V."/>
            <person name="Charishma K."/>
            <person name="Patel A."/>
            <person name="Kumar M."/>
            <person name="Sahu K.P."/>
            <person name="Kumar A."/>
        </authorList>
    </citation>
    <scope>NUCLEOTIDE SEQUENCE [LARGE SCALE GENOMIC DNA]</scope>
    <source>
        <strain evidence="2 3">OsEnb-ALM-A6</strain>
    </source>
</reference>
<evidence type="ECO:0000313" key="3">
    <source>
        <dbReference type="Proteomes" id="UP001463665"/>
    </source>
</evidence>
<dbReference type="Proteomes" id="UP001463665">
    <property type="component" value="Chromosome"/>
</dbReference>
<evidence type="ECO:0000313" key="2">
    <source>
        <dbReference type="EMBL" id="XAO74656.1"/>
    </source>
</evidence>
<dbReference type="Gene3D" id="1.20.200.10">
    <property type="entry name" value="Fumarase/aspartase (Central domain)"/>
    <property type="match status" value="1"/>
</dbReference>
<dbReference type="InterPro" id="IPR001106">
    <property type="entry name" value="Aromatic_Lyase"/>
</dbReference>
<organism evidence="2 3">
    <name type="scientific">Chryseobacterium endophyticum</name>
    <dbReference type="NCBI Taxonomy" id="1854762"/>
    <lineage>
        <taxon>Bacteria</taxon>
        <taxon>Pseudomonadati</taxon>
        <taxon>Bacteroidota</taxon>
        <taxon>Flavobacteriia</taxon>
        <taxon>Flavobacteriales</taxon>
        <taxon>Weeksellaceae</taxon>
        <taxon>Chryseobacterium group</taxon>
        <taxon>Chryseobacterium</taxon>
    </lineage>
</organism>
<dbReference type="Gene3D" id="1.10.275.10">
    <property type="entry name" value="Fumarase/aspartase (N-terminal domain)"/>
    <property type="match status" value="1"/>
</dbReference>
<dbReference type="GO" id="GO:0016841">
    <property type="term" value="F:ammonia-lyase activity"/>
    <property type="evidence" value="ECO:0007669"/>
    <property type="project" value="UniProtKB-ARBA"/>
</dbReference>
<dbReference type="RefSeq" id="WP_345766691.1">
    <property type="nucleotide sequence ID" value="NZ_CP154834.1"/>
</dbReference>
<name>A0AAU6WPT6_9FLAO</name>
<dbReference type="EMBL" id="CP154834">
    <property type="protein sequence ID" value="XAO74656.1"/>
    <property type="molecule type" value="Genomic_DNA"/>
</dbReference>